<dbReference type="PANTHER" id="PTHR12499">
    <property type="entry name" value="OPTIC ATROPHY 3 PROTEIN OPA3"/>
    <property type="match status" value="1"/>
</dbReference>
<dbReference type="Proteomes" id="UP000308199">
    <property type="component" value="Unassembled WGS sequence"/>
</dbReference>
<keyword evidence="4" id="KW-1185">Reference proteome</keyword>
<sequence length="198" mass="22274">MATAKLATLAIRTLAKPISNRIKQQAKEHETFRSWCVSLAQRIHRTEVKLRTNLLGDNPKSIRPLSEARAIENGANSIAEGFLFGVAALLIVGETWRSSRSQSKRRDVVDDQIDDLSNRIQGLGDTVKGIEARFEERWAAEKERNDELNRILNRVIDAGLRGGLVEFEDTPLRLPQVRIIPPLPRDEDNPEQSDSSSQ</sequence>
<comment type="similarity">
    <text evidence="1">Belongs to the OPA3 family.</text>
</comment>
<dbReference type="AlphaFoldDB" id="A0A4S4KXQ2"/>
<comment type="caution">
    <text evidence="3">The sequence shown here is derived from an EMBL/GenBank/DDBJ whole genome shotgun (WGS) entry which is preliminary data.</text>
</comment>
<evidence type="ECO:0000256" key="1">
    <source>
        <dbReference type="ARBA" id="ARBA00007584"/>
    </source>
</evidence>
<accession>A0A4S4KXQ2</accession>
<dbReference type="Pfam" id="PF07047">
    <property type="entry name" value="OPA3"/>
    <property type="match status" value="1"/>
</dbReference>
<evidence type="ECO:0000313" key="3">
    <source>
        <dbReference type="EMBL" id="THH03649.1"/>
    </source>
</evidence>
<evidence type="ECO:0008006" key="5">
    <source>
        <dbReference type="Google" id="ProtNLM"/>
    </source>
</evidence>
<dbReference type="OrthoDB" id="2129069at2759"/>
<dbReference type="GO" id="GO:0019216">
    <property type="term" value="P:regulation of lipid metabolic process"/>
    <property type="evidence" value="ECO:0007669"/>
    <property type="project" value="TreeGrafter"/>
</dbReference>
<dbReference type="EMBL" id="SGPK01000430">
    <property type="protein sequence ID" value="THH03649.1"/>
    <property type="molecule type" value="Genomic_DNA"/>
</dbReference>
<name>A0A4S4KXQ2_9AGAM</name>
<reference evidence="3 4" key="1">
    <citation type="submission" date="2019-02" db="EMBL/GenBank/DDBJ databases">
        <title>Genome sequencing of the rare red list fungi Phellinidium pouzarii.</title>
        <authorList>
            <person name="Buettner E."/>
            <person name="Kellner H."/>
        </authorList>
    </citation>
    <scope>NUCLEOTIDE SEQUENCE [LARGE SCALE GENOMIC DNA]</scope>
    <source>
        <strain evidence="3 4">DSM 108285</strain>
    </source>
</reference>
<proteinExistence type="inferred from homology"/>
<evidence type="ECO:0000313" key="4">
    <source>
        <dbReference type="Proteomes" id="UP000308199"/>
    </source>
</evidence>
<protein>
    <recommendedName>
        <fullName evidence="5">OPA3-domain-containing protein</fullName>
    </recommendedName>
</protein>
<evidence type="ECO:0000256" key="2">
    <source>
        <dbReference type="ARBA" id="ARBA00023054"/>
    </source>
</evidence>
<dbReference type="InterPro" id="IPR010754">
    <property type="entry name" value="OPA3-like"/>
</dbReference>
<dbReference type="PANTHER" id="PTHR12499:SF0">
    <property type="entry name" value="OPTIC ATROPHY 3 PROTEIN"/>
    <property type="match status" value="1"/>
</dbReference>
<dbReference type="GO" id="GO:0005739">
    <property type="term" value="C:mitochondrion"/>
    <property type="evidence" value="ECO:0007669"/>
    <property type="project" value="TreeGrafter"/>
</dbReference>
<keyword evidence="2" id="KW-0175">Coiled coil</keyword>
<organism evidence="3 4">
    <name type="scientific">Phellinidium pouzarii</name>
    <dbReference type="NCBI Taxonomy" id="167371"/>
    <lineage>
        <taxon>Eukaryota</taxon>
        <taxon>Fungi</taxon>
        <taxon>Dikarya</taxon>
        <taxon>Basidiomycota</taxon>
        <taxon>Agaricomycotina</taxon>
        <taxon>Agaricomycetes</taxon>
        <taxon>Hymenochaetales</taxon>
        <taxon>Hymenochaetaceae</taxon>
        <taxon>Phellinidium</taxon>
    </lineage>
</organism>
<gene>
    <name evidence="3" type="ORF">EW145_g6114</name>
</gene>